<feature type="chain" id="PRO_5045608712" evidence="1">
    <location>
        <begin position="28"/>
        <end position="512"/>
    </location>
</feature>
<dbReference type="Gene3D" id="3.90.420.10">
    <property type="entry name" value="Oxidoreductase, molybdopterin-binding domain"/>
    <property type="match status" value="1"/>
</dbReference>
<evidence type="ECO:0000313" key="3">
    <source>
        <dbReference type="EMBL" id="MEC4294221.1"/>
    </source>
</evidence>
<dbReference type="InterPro" id="IPR036280">
    <property type="entry name" value="Multihaem_cyt_sf"/>
</dbReference>
<dbReference type="SUPFAM" id="SSF56524">
    <property type="entry name" value="Oxidoreductase molybdopterin-binding domain"/>
    <property type="match status" value="1"/>
</dbReference>
<dbReference type="Pfam" id="PF00174">
    <property type="entry name" value="Oxidored_molyb"/>
    <property type="match status" value="1"/>
</dbReference>
<organism evidence="3 4">
    <name type="scientific">Adlercreutzia shanghongiae</name>
    <dbReference type="NCBI Taxonomy" id="3111773"/>
    <lineage>
        <taxon>Bacteria</taxon>
        <taxon>Bacillati</taxon>
        <taxon>Actinomycetota</taxon>
        <taxon>Coriobacteriia</taxon>
        <taxon>Eggerthellales</taxon>
        <taxon>Eggerthellaceae</taxon>
        <taxon>Adlercreutzia</taxon>
    </lineage>
</organism>
<dbReference type="PANTHER" id="PTHR19372:SF7">
    <property type="entry name" value="SULFITE OXIDASE, MITOCHONDRIAL"/>
    <property type="match status" value="1"/>
</dbReference>
<feature type="domain" description="Oxidoreductase molybdopterin-binding" evidence="2">
    <location>
        <begin position="239"/>
        <end position="387"/>
    </location>
</feature>
<dbReference type="InterPro" id="IPR036374">
    <property type="entry name" value="OxRdtase_Mopterin-bd_sf"/>
</dbReference>
<gene>
    <name evidence="3" type="ORF">VJ920_02730</name>
</gene>
<dbReference type="InterPro" id="IPR014756">
    <property type="entry name" value="Ig_E-set"/>
</dbReference>
<dbReference type="Gene3D" id="2.60.40.650">
    <property type="match status" value="1"/>
</dbReference>
<accession>A0ABU6IWK7</accession>
<dbReference type="SUPFAM" id="SSF81296">
    <property type="entry name" value="E set domains"/>
    <property type="match status" value="1"/>
</dbReference>
<reference evidence="3 4" key="1">
    <citation type="submission" date="2024-01" db="EMBL/GenBank/DDBJ databases">
        <title>novel species in genus Adlercreutzia.</title>
        <authorList>
            <person name="Liu X."/>
        </authorList>
    </citation>
    <scope>NUCLEOTIDE SEQUENCE [LARGE SCALE GENOMIC DNA]</scope>
    <source>
        <strain evidence="3 4">R22</strain>
    </source>
</reference>
<dbReference type="PANTHER" id="PTHR19372">
    <property type="entry name" value="SULFITE REDUCTASE"/>
    <property type="match status" value="1"/>
</dbReference>
<comment type="caution">
    <text evidence="3">The sequence shown here is derived from an EMBL/GenBank/DDBJ whole genome shotgun (WGS) entry which is preliminary data.</text>
</comment>
<name>A0ABU6IWK7_9ACTN</name>
<evidence type="ECO:0000259" key="2">
    <source>
        <dbReference type="Pfam" id="PF00174"/>
    </source>
</evidence>
<proteinExistence type="predicted"/>
<sequence>MKKENRPRRMRKAAVALLVIAAMTAMAGLALFGCQPQVAPAVAESAASEPELAETGLANFLTNDSGVLADTHFNEVYVNEGNRGCNSCHPDLWSVIKDVSPMPHLMTAKPGYGQSTAIRDCIECHTSAVPLAGPKLGDLLHSAHYSNETFVNEQAGNCWSCHALDNDDNIVLWDDYKYTDQLGGYYNSAQPNVQKWLMGRQQPANSMVGVTSLADFDIDVTLSQPVSDEEDMFVANNYEVPDLSTDTWTLKVTGVVNEREFTMDELKALPVTERVVTQSCLAQGIDGVQIGNIPVKGVLVKDIVEACGGLKDDVVSLRPESADGWCSSPFGESTYADFVLEQNAMIAYEYWGHDLTADQGYPATYVLPGVGGGFWNKWVTELNFSSEVPAMFGRGMLMPAVQAQGKGVYSGWFTPNKDGLEYKVGEPIEMNGWAYVWKHEGHDIKQIAFSADYGVNWIYVDVPDDYDGDQWVYFDATWTPQEAGTYILHSKAIDEGGTEQPQNASVILTVTE</sequence>
<dbReference type="SUPFAM" id="SSF48695">
    <property type="entry name" value="Multiheme cytochromes"/>
    <property type="match status" value="1"/>
</dbReference>
<evidence type="ECO:0000256" key="1">
    <source>
        <dbReference type="SAM" id="SignalP"/>
    </source>
</evidence>
<dbReference type="PROSITE" id="PS51257">
    <property type="entry name" value="PROKAR_LIPOPROTEIN"/>
    <property type="match status" value="1"/>
</dbReference>
<dbReference type="EMBL" id="JAYMFH010000003">
    <property type="protein sequence ID" value="MEC4294221.1"/>
    <property type="molecule type" value="Genomic_DNA"/>
</dbReference>
<dbReference type="RefSeq" id="WP_326438857.1">
    <property type="nucleotide sequence ID" value="NZ_JAYMFH010000003.1"/>
</dbReference>
<dbReference type="Proteomes" id="UP001343724">
    <property type="component" value="Unassembled WGS sequence"/>
</dbReference>
<feature type="signal peptide" evidence="1">
    <location>
        <begin position="1"/>
        <end position="27"/>
    </location>
</feature>
<dbReference type="InterPro" id="IPR000572">
    <property type="entry name" value="OxRdtase_Mopterin-bd_dom"/>
</dbReference>
<keyword evidence="1" id="KW-0732">Signal</keyword>
<protein>
    <submittedName>
        <fullName evidence="3">Molybdopterin-dependent oxidoreductase</fullName>
    </submittedName>
</protein>
<keyword evidence="4" id="KW-1185">Reference proteome</keyword>
<evidence type="ECO:0000313" key="4">
    <source>
        <dbReference type="Proteomes" id="UP001343724"/>
    </source>
</evidence>